<name>A0A2W7GW84_9BACT</name>
<dbReference type="AlphaFoldDB" id="A0A2W7GW84"/>
<keyword evidence="3" id="KW-1185">Reference proteome</keyword>
<dbReference type="OrthoDB" id="388177at2"/>
<dbReference type="NCBIfam" id="TIGR00762">
    <property type="entry name" value="DegV"/>
    <property type="match status" value="1"/>
</dbReference>
<dbReference type="Pfam" id="PF02645">
    <property type="entry name" value="DegV"/>
    <property type="match status" value="1"/>
</dbReference>
<gene>
    <name evidence="2" type="ORF">BCF89_102106</name>
</gene>
<dbReference type="Gene3D" id="3.30.1180.10">
    <property type="match status" value="1"/>
</dbReference>
<keyword evidence="1" id="KW-0446">Lipid-binding</keyword>
<dbReference type="EMBL" id="QKUB01000002">
    <property type="protein sequence ID" value="PZW01479.1"/>
    <property type="molecule type" value="Genomic_DNA"/>
</dbReference>
<proteinExistence type="predicted"/>
<dbReference type="InterPro" id="IPR050270">
    <property type="entry name" value="DegV_domain_contain"/>
</dbReference>
<dbReference type="PROSITE" id="PS51482">
    <property type="entry name" value="DEGV"/>
    <property type="match status" value="1"/>
</dbReference>
<protein>
    <submittedName>
        <fullName evidence="2">DegV family protein with EDD domain</fullName>
    </submittedName>
</protein>
<accession>A0A2W7GW84</accession>
<dbReference type="InterPro" id="IPR003797">
    <property type="entry name" value="DegV"/>
</dbReference>
<dbReference type="PANTHER" id="PTHR33434:SF2">
    <property type="entry name" value="FATTY ACID-BINDING PROTEIN TM_1468"/>
    <property type="match status" value="1"/>
</dbReference>
<dbReference type="Gene3D" id="3.40.50.10170">
    <property type="match status" value="1"/>
</dbReference>
<comment type="caution">
    <text evidence="2">The sequence shown here is derived from an EMBL/GenBank/DDBJ whole genome shotgun (WGS) entry which is preliminary data.</text>
</comment>
<evidence type="ECO:0000313" key="3">
    <source>
        <dbReference type="Proteomes" id="UP000249646"/>
    </source>
</evidence>
<dbReference type="GO" id="GO:0008289">
    <property type="term" value="F:lipid binding"/>
    <property type="evidence" value="ECO:0007669"/>
    <property type="project" value="UniProtKB-KW"/>
</dbReference>
<dbReference type="PANTHER" id="PTHR33434">
    <property type="entry name" value="DEGV DOMAIN-CONTAINING PROTEIN DR_1986-RELATED"/>
    <property type="match status" value="1"/>
</dbReference>
<dbReference type="InterPro" id="IPR043168">
    <property type="entry name" value="DegV_C"/>
</dbReference>
<evidence type="ECO:0000256" key="1">
    <source>
        <dbReference type="ARBA" id="ARBA00023121"/>
    </source>
</evidence>
<sequence>MKIKIIVDSSSGLSESQANELGWGFIPLQCEIDGKRFQIGREFFIEDYKKIWEDNKKVDATTSASSPALSELEVSKYINEYDLVLIYPISKHLSSQTSFLMNQFKDNKKVYVVDSKRVSYLIVRDLLIFENKINNGIPFDEAIKHFEVNNERLILIPQFNDALVKGGRLSKSAAVIAKLLRIVPLIKYDFGILEKEGIGRVFTKSLEKTVSEMYEENKENLEDKILFVVHADSDLIESLISKFKVITENKLPIYSIKLPVDISIHTGIGAVCVTIANVDKGIKDKITLFAKKW</sequence>
<reference evidence="2 3" key="1">
    <citation type="submission" date="2018-06" db="EMBL/GenBank/DDBJ databases">
        <title>Genomic Encyclopedia of Archaeal and Bacterial Type Strains, Phase II (KMG-II): from individual species to whole genera.</title>
        <authorList>
            <person name="Goeker M."/>
        </authorList>
    </citation>
    <scope>NUCLEOTIDE SEQUENCE [LARGE SCALE GENOMIC DNA]</scope>
    <source>
        <strain evidence="2 3">ATCC 51348</strain>
    </source>
</reference>
<organism evidence="2 3">
    <name type="scientific">Metamycoplasma auris</name>
    <dbReference type="NCBI Taxonomy" id="51363"/>
    <lineage>
        <taxon>Bacteria</taxon>
        <taxon>Bacillati</taxon>
        <taxon>Mycoplasmatota</taxon>
        <taxon>Mycoplasmoidales</taxon>
        <taxon>Metamycoplasmataceae</taxon>
        <taxon>Metamycoplasma</taxon>
    </lineage>
</organism>
<dbReference type="SUPFAM" id="SSF82549">
    <property type="entry name" value="DAK1/DegV-like"/>
    <property type="match status" value="1"/>
</dbReference>
<dbReference type="RefSeq" id="WP_111518304.1">
    <property type="nucleotide sequence ID" value="NZ_QKUB01000002.1"/>
</dbReference>
<evidence type="ECO:0000313" key="2">
    <source>
        <dbReference type="EMBL" id="PZW01479.1"/>
    </source>
</evidence>
<dbReference type="Proteomes" id="UP000249646">
    <property type="component" value="Unassembled WGS sequence"/>
</dbReference>